<reference evidence="1 2" key="1">
    <citation type="journal article" date="2022" name="DNA Res.">
        <title>Chromosomal-level genome assembly of the orchid tree Bauhinia variegata (Leguminosae; Cercidoideae) supports the allotetraploid origin hypothesis of Bauhinia.</title>
        <authorList>
            <person name="Zhong Y."/>
            <person name="Chen Y."/>
            <person name="Zheng D."/>
            <person name="Pang J."/>
            <person name="Liu Y."/>
            <person name="Luo S."/>
            <person name="Meng S."/>
            <person name="Qian L."/>
            <person name="Wei D."/>
            <person name="Dai S."/>
            <person name="Zhou R."/>
        </authorList>
    </citation>
    <scope>NUCLEOTIDE SEQUENCE [LARGE SCALE GENOMIC DNA]</scope>
    <source>
        <strain evidence="1">BV-YZ2020</strain>
    </source>
</reference>
<evidence type="ECO:0000313" key="1">
    <source>
        <dbReference type="EMBL" id="KAI4338354.1"/>
    </source>
</evidence>
<comment type="caution">
    <text evidence="1">The sequence shown here is derived from an EMBL/GenBank/DDBJ whole genome shotgun (WGS) entry which is preliminary data.</text>
</comment>
<keyword evidence="2" id="KW-1185">Reference proteome</keyword>
<proteinExistence type="predicted"/>
<dbReference type="EMBL" id="CM039431">
    <property type="protein sequence ID" value="KAI4338354.1"/>
    <property type="molecule type" value="Genomic_DNA"/>
</dbReference>
<accession>A0ACB9NPG5</accession>
<name>A0ACB9NPG5_BAUVA</name>
<evidence type="ECO:0000313" key="2">
    <source>
        <dbReference type="Proteomes" id="UP000828941"/>
    </source>
</evidence>
<gene>
    <name evidence="1" type="ORF">L6164_016693</name>
</gene>
<organism evidence="1 2">
    <name type="scientific">Bauhinia variegata</name>
    <name type="common">Purple orchid tree</name>
    <name type="synonym">Phanera variegata</name>
    <dbReference type="NCBI Taxonomy" id="167791"/>
    <lineage>
        <taxon>Eukaryota</taxon>
        <taxon>Viridiplantae</taxon>
        <taxon>Streptophyta</taxon>
        <taxon>Embryophyta</taxon>
        <taxon>Tracheophyta</taxon>
        <taxon>Spermatophyta</taxon>
        <taxon>Magnoliopsida</taxon>
        <taxon>eudicotyledons</taxon>
        <taxon>Gunneridae</taxon>
        <taxon>Pentapetalae</taxon>
        <taxon>rosids</taxon>
        <taxon>fabids</taxon>
        <taxon>Fabales</taxon>
        <taxon>Fabaceae</taxon>
        <taxon>Cercidoideae</taxon>
        <taxon>Cercideae</taxon>
        <taxon>Bauhiniinae</taxon>
        <taxon>Bauhinia</taxon>
    </lineage>
</organism>
<sequence length="151" mass="17862">MVSICIRISALGGEFPPPVSAILKADLVQENLWLEKQRPHHSSHVYHSKLLVTRVYSLFGLCNECKYLYWYRSDERSDIVKYIFWTHHVSMTLLNAFPIVFMMDSTYKTNKYHLPLLEIVDVTSTELNFSMGFSYMEFEHTDNFQWALERL</sequence>
<protein>
    <submittedName>
        <fullName evidence="1">Uncharacterized protein</fullName>
    </submittedName>
</protein>
<dbReference type="Proteomes" id="UP000828941">
    <property type="component" value="Chromosome 6"/>
</dbReference>